<protein>
    <submittedName>
        <fullName evidence="1">Uncharacterized protein</fullName>
    </submittedName>
</protein>
<comment type="caution">
    <text evidence="1">The sequence shown here is derived from an EMBL/GenBank/DDBJ whole genome shotgun (WGS) entry which is preliminary data.</text>
</comment>
<dbReference type="AlphaFoldDB" id="A0A2N5UR11"/>
<dbReference type="EMBL" id="PGCJ01000186">
    <property type="protein sequence ID" value="PLW40076.1"/>
    <property type="molecule type" value="Genomic_DNA"/>
</dbReference>
<sequence>MILKDSQLNELELSNLLKSCGKSMQTLKITGPGHKLAQQAFCQVLQGCMSPDLECLTLKLIYVERSYDPPTSPGLLDMVFKSPTALQKLKTLSLLGRLETGSLFKLFPKSLVKLSWELRHLPTAAFLKALSSSRGKKRSLCCNLKCCSVLSCYGWDNKEEMAVERALESQGVFFHSILNQAHGLPTATDELHENGGPFPCTAGINRSNTAACPISSWDRSHRTSQDRSDKSVQPVGSCFGQTVPIQPPVEHGCSSTAQTAVFDWLMPAVLALCSFQQ</sequence>
<accession>A0A2N5UR11</accession>
<evidence type="ECO:0000313" key="1">
    <source>
        <dbReference type="EMBL" id="PLW40076.1"/>
    </source>
</evidence>
<proteinExistence type="predicted"/>
<name>A0A2N5UR11_9BASI</name>
<dbReference type="Proteomes" id="UP000235388">
    <property type="component" value="Unassembled WGS sequence"/>
</dbReference>
<evidence type="ECO:0000313" key="2">
    <source>
        <dbReference type="Proteomes" id="UP000235388"/>
    </source>
</evidence>
<organism evidence="1 2">
    <name type="scientific">Puccinia coronata f. sp. avenae</name>
    <dbReference type="NCBI Taxonomy" id="200324"/>
    <lineage>
        <taxon>Eukaryota</taxon>
        <taxon>Fungi</taxon>
        <taxon>Dikarya</taxon>
        <taxon>Basidiomycota</taxon>
        <taxon>Pucciniomycotina</taxon>
        <taxon>Pucciniomycetes</taxon>
        <taxon>Pucciniales</taxon>
        <taxon>Pucciniaceae</taxon>
        <taxon>Puccinia</taxon>
    </lineage>
</organism>
<keyword evidence="2" id="KW-1185">Reference proteome</keyword>
<gene>
    <name evidence="1" type="ORF">PCANC_16359</name>
</gene>
<reference evidence="1 2" key="1">
    <citation type="submission" date="2017-11" db="EMBL/GenBank/DDBJ databases">
        <title>De novo assembly and phasing of dikaryotic genomes from two isolates of Puccinia coronata f. sp. avenae, the causal agent of oat crown rust.</title>
        <authorList>
            <person name="Miller M.E."/>
            <person name="Zhang Y."/>
            <person name="Omidvar V."/>
            <person name="Sperschneider J."/>
            <person name="Schwessinger B."/>
            <person name="Raley C."/>
            <person name="Palmer J.M."/>
            <person name="Garnica D."/>
            <person name="Upadhyaya N."/>
            <person name="Rathjen J."/>
            <person name="Taylor J.M."/>
            <person name="Park R.F."/>
            <person name="Dodds P.N."/>
            <person name="Hirsch C.D."/>
            <person name="Kianian S.F."/>
            <person name="Figueroa M."/>
        </authorList>
    </citation>
    <scope>NUCLEOTIDE SEQUENCE [LARGE SCALE GENOMIC DNA]</scope>
    <source>
        <strain evidence="1">12NC29</strain>
    </source>
</reference>